<keyword evidence="1" id="KW-0812">Transmembrane</keyword>
<proteinExistence type="predicted"/>
<name>A0A3A2ZTC9_9EURO</name>
<sequence>MAWALHDKLGDSIRQQKSQWDGTVMHNNQDGHPASAWPIATYQGILLYLVLALQRSRQRLLNQLDYDILVTLVTTCRRHNLFFYPRMVARYQDINSVACIWVGVEEIKRFGIALYRVCKLCSNGNSSNVDECGRFKHDLLTLPDLQFPMPESDELWNAESNIALSNRLADINPNAALDGRRQKNWISNLGELCSDCLMI</sequence>
<keyword evidence="1" id="KW-1133">Transmembrane helix</keyword>
<keyword evidence="1" id="KW-0472">Membrane</keyword>
<evidence type="ECO:0000313" key="3">
    <source>
        <dbReference type="Proteomes" id="UP000266188"/>
    </source>
</evidence>
<keyword evidence="3" id="KW-1185">Reference proteome</keyword>
<protein>
    <submittedName>
        <fullName evidence="2">Uncharacterized protein</fullName>
    </submittedName>
</protein>
<evidence type="ECO:0000313" key="2">
    <source>
        <dbReference type="EMBL" id="RJE24657.1"/>
    </source>
</evidence>
<evidence type="ECO:0000256" key="1">
    <source>
        <dbReference type="SAM" id="Phobius"/>
    </source>
</evidence>
<dbReference type="EMBL" id="MVGC01000073">
    <property type="protein sequence ID" value="RJE24657.1"/>
    <property type="molecule type" value="Genomic_DNA"/>
</dbReference>
<dbReference type="Proteomes" id="UP000266188">
    <property type="component" value="Unassembled WGS sequence"/>
</dbReference>
<gene>
    <name evidence="2" type="ORF">PHISCL_03023</name>
</gene>
<comment type="caution">
    <text evidence="2">The sequence shown here is derived from an EMBL/GenBank/DDBJ whole genome shotgun (WGS) entry which is preliminary data.</text>
</comment>
<organism evidence="2 3">
    <name type="scientific">Aspergillus sclerotialis</name>
    <dbReference type="NCBI Taxonomy" id="2070753"/>
    <lineage>
        <taxon>Eukaryota</taxon>
        <taxon>Fungi</taxon>
        <taxon>Dikarya</taxon>
        <taxon>Ascomycota</taxon>
        <taxon>Pezizomycotina</taxon>
        <taxon>Eurotiomycetes</taxon>
        <taxon>Eurotiomycetidae</taxon>
        <taxon>Eurotiales</taxon>
        <taxon>Aspergillaceae</taxon>
        <taxon>Aspergillus</taxon>
        <taxon>Aspergillus subgen. Polypaecilum</taxon>
    </lineage>
</organism>
<dbReference type="OrthoDB" id="10261408at2759"/>
<dbReference type="AlphaFoldDB" id="A0A3A2ZTC9"/>
<reference evidence="3" key="1">
    <citation type="submission" date="2017-02" db="EMBL/GenBank/DDBJ databases">
        <authorList>
            <person name="Tafer H."/>
            <person name="Lopandic K."/>
        </authorList>
    </citation>
    <scope>NUCLEOTIDE SEQUENCE [LARGE SCALE GENOMIC DNA]</scope>
    <source>
        <strain evidence="3">CBS 366.77</strain>
    </source>
</reference>
<accession>A0A3A2ZTC9</accession>
<feature type="transmembrane region" description="Helical" evidence="1">
    <location>
        <begin position="35"/>
        <end position="53"/>
    </location>
</feature>